<dbReference type="AlphaFoldDB" id="A0AAP0H452"/>
<reference evidence="3 4" key="1">
    <citation type="submission" date="2024-04" db="EMBL/GenBank/DDBJ databases">
        <title>The reference genome of an endangered Asteraceae, Deinandra increscens subsp. villosa, native to the Central Coast of California.</title>
        <authorList>
            <person name="Guilliams M."/>
            <person name="Hasenstab-Lehman K."/>
            <person name="Meyer R."/>
            <person name="Mcevoy S."/>
        </authorList>
    </citation>
    <scope>NUCLEOTIDE SEQUENCE [LARGE SCALE GENOMIC DNA]</scope>
    <source>
        <tissue evidence="3">Leaf</tissue>
    </source>
</reference>
<dbReference type="InterPro" id="IPR011043">
    <property type="entry name" value="Gal_Oxase/kelch_b-propeller"/>
</dbReference>
<dbReference type="InterPro" id="IPR001810">
    <property type="entry name" value="F-box_dom"/>
</dbReference>
<evidence type="ECO:0000259" key="1">
    <source>
        <dbReference type="Pfam" id="PF00646"/>
    </source>
</evidence>
<dbReference type="InterPro" id="IPR006527">
    <property type="entry name" value="F-box-assoc_dom_typ1"/>
</dbReference>
<dbReference type="InterPro" id="IPR036047">
    <property type="entry name" value="F-box-like_dom_sf"/>
</dbReference>
<feature type="domain" description="F-box associated beta-propeller type 1" evidence="2">
    <location>
        <begin position="91"/>
        <end position="300"/>
    </location>
</feature>
<dbReference type="Pfam" id="PF07734">
    <property type="entry name" value="FBA_1"/>
    <property type="match status" value="1"/>
</dbReference>
<evidence type="ECO:0000259" key="2">
    <source>
        <dbReference type="Pfam" id="PF07734"/>
    </source>
</evidence>
<dbReference type="SUPFAM" id="SSF81383">
    <property type="entry name" value="F-box domain"/>
    <property type="match status" value="1"/>
</dbReference>
<name>A0AAP0H452_9ASTR</name>
<protein>
    <recommendedName>
        <fullName evidence="5">F-box domain-containing protein</fullName>
    </recommendedName>
</protein>
<comment type="caution">
    <text evidence="3">The sequence shown here is derived from an EMBL/GenBank/DDBJ whole genome shotgun (WGS) entry which is preliminary data.</text>
</comment>
<accession>A0AAP0H452</accession>
<gene>
    <name evidence="3" type="ORF">SSX86_008040</name>
</gene>
<evidence type="ECO:0000313" key="3">
    <source>
        <dbReference type="EMBL" id="KAK9071611.1"/>
    </source>
</evidence>
<dbReference type="Pfam" id="PF00646">
    <property type="entry name" value="F-box"/>
    <property type="match status" value="1"/>
</dbReference>
<organism evidence="3 4">
    <name type="scientific">Deinandra increscens subsp. villosa</name>
    <dbReference type="NCBI Taxonomy" id="3103831"/>
    <lineage>
        <taxon>Eukaryota</taxon>
        <taxon>Viridiplantae</taxon>
        <taxon>Streptophyta</taxon>
        <taxon>Embryophyta</taxon>
        <taxon>Tracheophyta</taxon>
        <taxon>Spermatophyta</taxon>
        <taxon>Magnoliopsida</taxon>
        <taxon>eudicotyledons</taxon>
        <taxon>Gunneridae</taxon>
        <taxon>Pentapetalae</taxon>
        <taxon>asterids</taxon>
        <taxon>campanulids</taxon>
        <taxon>Asterales</taxon>
        <taxon>Asteraceae</taxon>
        <taxon>Asteroideae</taxon>
        <taxon>Heliantheae alliance</taxon>
        <taxon>Madieae</taxon>
        <taxon>Madiinae</taxon>
        <taxon>Deinandra</taxon>
    </lineage>
</organism>
<sequence length="348" mass="39910">MVAIPVEIIVCEILSRVPTKVVGRSKSVCKEWYALLSTPDFAKIHCSRSLKSTNQRVLFVGDQTCYVRPINNQSCEYGLGTIVHFPFNDFSIHSHLDGLLCVRLESTTELLLWNPITGAYKNLSTNDFHGFFLSNQDAVGLYIDLFEDYKVLHIKRRCGVYFAKVYSRRLDSWRSIPFITRPEYIRPSFNWSSGTLCGDTLYFTISESYVGGVNVVICFDVNLEQFKEISFPPVPSKGIYKGELLNVNNELYMFVSTGYRQMSVELWKLEGEHWSKVLSSSQIPNISLDLWCSMTHFMTNGNWLLMNREGKLCEIEMDTKPFECFYHASCFRLKSGAIFLETVVSPTL</sequence>
<dbReference type="PANTHER" id="PTHR31672">
    <property type="entry name" value="BNACNNG10540D PROTEIN"/>
    <property type="match status" value="1"/>
</dbReference>
<dbReference type="Proteomes" id="UP001408789">
    <property type="component" value="Unassembled WGS sequence"/>
</dbReference>
<keyword evidence="4" id="KW-1185">Reference proteome</keyword>
<dbReference type="Gene3D" id="1.20.1280.50">
    <property type="match status" value="1"/>
</dbReference>
<dbReference type="PANTHER" id="PTHR31672:SF13">
    <property type="entry name" value="F-BOX PROTEIN CPR30-LIKE"/>
    <property type="match status" value="1"/>
</dbReference>
<evidence type="ECO:0000313" key="4">
    <source>
        <dbReference type="Proteomes" id="UP001408789"/>
    </source>
</evidence>
<feature type="domain" description="F-box" evidence="1">
    <location>
        <begin position="9"/>
        <end position="41"/>
    </location>
</feature>
<dbReference type="InterPro" id="IPR017451">
    <property type="entry name" value="F-box-assoc_interact_dom"/>
</dbReference>
<dbReference type="InterPro" id="IPR050796">
    <property type="entry name" value="SCF_F-box_component"/>
</dbReference>
<evidence type="ECO:0008006" key="5">
    <source>
        <dbReference type="Google" id="ProtNLM"/>
    </source>
</evidence>
<proteinExistence type="predicted"/>
<dbReference type="NCBIfam" id="TIGR01640">
    <property type="entry name" value="F_box_assoc_1"/>
    <property type="match status" value="1"/>
</dbReference>
<dbReference type="EMBL" id="JBCNJP010000010">
    <property type="protein sequence ID" value="KAK9071611.1"/>
    <property type="molecule type" value="Genomic_DNA"/>
</dbReference>
<dbReference type="SUPFAM" id="SSF50965">
    <property type="entry name" value="Galactose oxidase, central domain"/>
    <property type="match status" value="1"/>
</dbReference>